<sequence>MATAIKAIPTLHGKEAKEFLRHAEEAERNFKGFKNIEEHPFCVMARSILEKAGMR</sequence>
<comment type="caution">
    <text evidence="2">The sequence shown here is derived from an EMBL/GenBank/DDBJ whole genome shotgun (WGS) entry which is preliminary data.</text>
</comment>
<reference evidence="1" key="1">
    <citation type="submission" date="2022-07" db="EMBL/GenBank/DDBJ databases">
        <title>Prevotella copri.</title>
        <authorList>
            <person name="Yang C."/>
        </authorList>
    </citation>
    <scope>NUCLEOTIDE SEQUENCE</scope>
    <source>
        <strain evidence="1">HF88</strain>
    </source>
</reference>
<dbReference type="AlphaFoldDB" id="A0AAP3BEP2"/>
<reference evidence="2" key="2">
    <citation type="submission" date="2022-11" db="EMBL/GenBank/DDBJ databases">
        <title>Genomic repertoires linked with pathogenic potency of arthritogenic Prevotella copri isolated from the gut of rheumatoid arthritis patients.</title>
        <authorList>
            <person name="Nii T."/>
            <person name="Maeda Y."/>
            <person name="Motooka D."/>
            <person name="Naito M."/>
            <person name="Matsumoto Y."/>
            <person name="Ogawa T."/>
            <person name="Oguro-Igashira E."/>
            <person name="Kishikawa T."/>
            <person name="Yamashita M."/>
            <person name="Koizumi S."/>
            <person name="Kurakawa T."/>
            <person name="Okumura R."/>
            <person name="Kayama H."/>
            <person name="Murakami M."/>
            <person name="Sakaguchi T."/>
            <person name="Das B."/>
            <person name="Nakamura S."/>
            <person name="Okada Y."/>
            <person name="Kumanogoh A."/>
            <person name="Takeda K."/>
        </authorList>
    </citation>
    <scope>NUCLEOTIDE SEQUENCE</scope>
    <source>
        <strain evidence="2">F3-75</strain>
        <strain evidence="3">H105_2-2</strain>
    </source>
</reference>
<evidence type="ECO:0000313" key="4">
    <source>
        <dbReference type="Proteomes" id="UP001209344"/>
    </source>
</evidence>
<dbReference type="EMBL" id="JAPDVD010000001">
    <property type="protein sequence ID" value="MCW4138279.1"/>
    <property type="molecule type" value="Genomic_DNA"/>
</dbReference>
<evidence type="ECO:0000313" key="3">
    <source>
        <dbReference type="EMBL" id="MCW4138279.1"/>
    </source>
</evidence>
<dbReference type="Proteomes" id="UP001209344">
    <property type="component" value="Unassembled WGS sequence"/>
</dbReference>
<organism evidence="2 4">
    <name type="scientific">Segatella copri</name>
    <dbReference type="NCBI Taxonomy" id="165179"/>
    <lineage>
        <taxon>Bacteria</taxon>
        <taxon>Pseudomonadati</taxon>
        <taxon>Bacteroidota</taxon>
        <taxon>Bacteroidia</taxon>
        <taxon>Bacteroidales</taxon>
        <taxon>Prevotellaceae</taxon>
        <taxon>Segatella</taxon>
    </lineage>
</organism>
<dbReference type="RefSeq" id="WP_006848934.1">
    <property type="nucleotide sequence ID" value="NZ_CATKVW010000001.1"/>
</dbReference>
<dbReference type="GeneID" id="69847886"/>
<dbReference type="Proteomes" id="UP001206014">
    <property type="component" value="Unassembled WGS sequence"/>
</dbReference>
<evidence type="ECO:0000313" key="1">
    <source>
        <dbReference type="EMBL" id="MCP9502388.1"/>
    </source>
</evidence>
<dbReference type="EMBL" id="JANDXR010000017">
    <property type="protein sequence ID" value="MCP9502388.1"/>
    <property type="molecule type" value="Genomic_DNA"/>
</dbReference>
<dbReference type="Proteomes" id="UP001208620">
    <property type="component" value="Unassembled WGS sequence"/>
</dbReference>
<dbReference type="EMBL" id="JAPDVK010000003">
    <property type="protein sequence ID" value="MCW4128597.1"/>
    <property type="molecule type" value="Genomic_DNA"/>
</dbReference>
<accession>A0AAP3BEP2</accession>
<evidence type="ECO:0000313" key="2">
    <source>
        <dbReference type="EMBL" id="MCW4128597.1"/>
    </source>
</evidence>
<gene>
    <name evidence="1" type="ORF">NND11_12690</name>
    <name evidence="3" type="ORF">ONT01_10970</name>
    <name evidence="2" type="ORF">ONT16_10105</name>
</gene>
<protein>
    <submittedName>
        <fullName evidence="2">Uncharacterized protein</fullName>
    </submittedName>
</protein>
<name>A0AAP3BEP2_9BACT</name>
<proteinExistence type="predicted"/>